<dbReference type="OrthoDB" id="9797151at2"/>
<organism evidence="4 5">
    <name type="scientific">Photobacterium sanctipauli</name>
    <dbReference type="NCBI Taxonomy" id="1342794"/>
    <lineage>
        <taxon>Bacteria</taxon>
        <taxon>Pseudomonadati</taxon>
        <taxon>Pseudomonadota</taxon>
        <taxon>Gammaproteobacteria</taxon>
        <taxon>Vibrionales</taxon>
        <taxon>Vibrionaceae</taxon>
        <taxon>Photobacterium</taxon>
    </lineage>
</organism>
<dbReference type="AlphaFoldDB" id="A0A2T3NYB8"/>
<dbReference type="Proteomes" id="UP000241771">
    <property type="component" value="Unassembled WGS sequence"/>
</dbReference>
<dbReference type="InterPro" id="IPR051053">
    <property type="entry name" value="ECH/Chromodomain_protein"/>
</dbReference>
<dbReference type="PANTHER" id="PTHR43684">
    <property type="match status" value="1"/>
</dbReference>
<dbReference type="InterPro" id="IPR029045">
    <property type="entry name" value="ClpP/crotonase-like_dom_sf"/>
</dbReference>
<evidence type="ECO:0000256" key="3">
    <source>
        <dbReference type="ARBA" id="ARBA00023235"/>
    </source>
</evidence>
<keyword evidence="3 4" id="KW-0413">Isomerase</keyword>
<name>A0A2T3NYB8_9GAMM</name>
<comment type="caution">
    <text evidence="4">The sequence shown here is derived from an EMBL/GenBank/DDBJ whole genome shotgun (WGS) entry which is preliminary data.</text>
</comment>
<dbReference type="CDD" id="cd06558">
    <property type="entry name" value="crotonase-like"/>
    <property type="match status" value="1"/>
</dbReference>
<dbReference type="Pfam" id="PF00378">
    <property type="entry name" value="ECH_1"/>
    <property type="match status" value="1"/>
</dbReference>
<proteinExistence type="predicted"/>
<dbReference type="InterPro" id="IPR001753">
    <property type="entry name" value="Enoyl-CoA_hydra/iso"/>
</dbReference>
<dbReference type="RefSeq" id="WP_036825539.1">
    <property type="nucleotide sequence ID" value="NZ_JGVO01000660.1"/>
</dbReference>
<evidence type="ECO:0000313" key="4">
    <source>
        <dbReference type="EMBL" id="PSW21251.1"/>
    </source>
</evidence>
<dbReference type="SUPFAM" id="SSF52096">
    <property type="entry name" value="ClpP/crotonase"/>
    <property type="match status" value="1"/>
</dbReference>
<dbReference type="PANTHER" id="PTHR43684:SF1">
    <property type="entry name" value="ENOYL-COA DELTA ISOMERASE 2"/>
    <property type="match status" value="1"/>
</dbReference>
<evidence type="ECO:0000256" key="1">
    <source>
        <dbReference type="ARBA" id="ARBA00004275"/>
    </source>
</evidence>
<keyword evidence="5" id="KW-1185">Reference proteome</keyword>
<dbReference type="GO" id="GO:0004165">
    <property type="term" value="F:delta(3)-delta(2)-enoyl-CoA isomerase activity"/>
    <property type="evidence" value="ECO:0007669"/>
    <property type="project" value="UniProtKB-ARBA"/>
</dbReference>
<evidence type="ECO:0000256" key="2">
    <source>
        <dbReference type="ARBA" id="ARBA00023140"/>
    </source>
</evidence>
<dbReference type="Gene3D" id="3.90.226.10">
    <property type="entry name" value="2-enoyl-CoA Hydratase, Chain A, domain 1"/>
    <property type="match status" value="1"/>
</dbReference>
<comment type="subcellular location">
    <subcellularLocation>
        <location evidence="1">Peroxisome</location>
    </subcellularLocation>
</comment>
<accession>A0A2T3NYB8</accession>
<evidence type="ECO:0000313" key="5">
    <source>
        <dbReference type="Proteomes" id="UP000241771"/>
    </source>
</evidence>
<protein>
    <submittedName>
        <fullName evidence="4">Enoyl-CoA hydratase/isomerase family protein</fullName>
    </submittedName>
</protein>
<dbReference type="EMBL" id="PYMA01000002">
    <property type="protein sequence ID" value="PSW21251.1"/>
    <property type="molecule type" value="Genomic_DNA"/>
</dbReference>
<keyword evidence="2" id="KW-0576">Peroxisome</keyword>
<reference evidence="4 5" key="1">
    <citation type="submission" date="2018-01" db="EMBL/GenBank/DDBJ databases">
        <title>Whole genome sequencing of Histamine producing bacteria.</title>
        <authorList>
            <person name="Butler K."/>
        </authorList>
    </citation>
    <scope>NUCLEOTIDE SEQUENCE [LARGE SCALE GENOMIC DNA]</scope>
    <source>
        <strain evidence="4 5">DSM 100436</strain>
    </source>
</reference>
<gene>
    <name evidence="4" type="ORF">C9I98_04715</name>
</gene>
<sequence>MNTLNLGATSASYLNTQLEAGVLTVTMNRPEKLNGWTMEMMLAIQAAFAAANERDDVKAVIFTGTGKYYSAGVNLGGTLKIMAPKKLKALITKNNQALFDTFLNCSKPLLIAVNGPAIGASVTSATLANYVIASESATFSTPFAALGITPEGCSSIHFPRLIGEENARRMLGQEGWKPDAKEALQAGLVQAVAPADSLMDEAQRIARSWVEKEETRTFLAGSELANLRETNAAESEQLASAFLGAKFLQAQTRFLWKKQKYVPALMFVSLLVSRPLWAKLL</sequence>